<evidence type="ECO:0000256" key="2">
    <source>
        <dbReference type="SAM" id="SignalP"/>
    </source>
</evidence>
<feature type="compositionally biased region" description="Basic and acidic residues" evidence="1">
    <location>
        <begin position="185"/>
        <end position="208"/>
    </location>
</feature>
<feature type="region of interest" description="Disordered" evidence="1">
    <location>
        <begin position="65"/>
        <end position="90"/>
    </location>
</feature>
<proteinExistence type="predicted"/>
<dbReference type="OrthoDB" id="5428704at2759"/>
<feature type="region of interest" description="Disordered" evidence="1">
    <location>
        <begin position="20"/>
        <end position="42"/>
    </location>
</feature>
<organism evidence="3 4">
    <name type="scientific">Terfezia boudieri ATCC MYA-4762</name>
    <dbReference type="NCBI Taxonomy" id="1051890"/>
    <lineage>
        <taxon>Eukaryota</taxon>
        <taxon>Fungi</taxon>
        <taxon>Dikarya</taxon>
        <taxon>Ascomycota</taxon>
        <taxon>Pezizomycotina</taxon>
        <taxon>Pezizomycetes</taxon>
        <taxon>Pezizales</taxon>
        <taxon>Pezizaceae</taxon>
        <taxon>Terfezia</taxon>
    </lineage>
</organism>
<sequence length="392" mass="42211">MLIIVIITNSLAFSILKARSAHSQSNERSQTGRRHTSPIEDGNELKLTLGFDLGDRPAHLLAHAALTPPPAPLPQPAQSPQQPALGLSGQPGHGHPAVISMFQSMPMTGQYYPLQDNYPAIPVSYGYNYIHPVAVGPGTPVPQAAAVPSYPVYYRSAPIPQHTYDSQVATYRYQTWLRSPAGQKAKSEADTKAAKKKKEDEEALEKKKKADEKAAIAAAGWNTMYFSGGEDTRQTMIRAGLNGVSCEVGEWKWVGEPGNGGFRICEVRKKKDVQPPKGAESMTPALAWHLMQGVSGPPSWGYGPAHGTFQPPQPSGGSGIPRYAGGSGNPAVQQSYPAYAQSSGGAYSYDCQCQECAAFCYLGPGFPSNQPVMHSLLYGSFLVMLKLFYLVL</sequence>
<keyword evidence="2" id="KW-0732">Signal</keyword>
<dbReference type="AlphaFoldDB" id="A0A3N4LZM3"/>
<name>A0A3N4LZM3_9PEZI</name>
<protein>
    <submittedName>
        <fullName evidence="3">Uncharacterized protein</fullName>
    </submittedName>
</protein>
<feature type="chain" id="PRO_5017957927" evidence="2">
    <location>
        <begin position="24"/>
        <end position="392"/>
    </location>
</feature>
<evidence type="ECO:0000313" key="4">
    <source>
        <dbReference type="Proteomes" id="UP000267821"/>
    </source>
</evidence>
<evidence type="ECO:0000256" key="1">
    <source>
        <dbReference type="SAM" id="MobiDB-lite"/>
    </source>
</evidence>
<feature type="compositionally biased region" description="Pro residues" evidence="1">
    <location>
        <begin position="67"/>
        <end position="77"/>
    </location>
</feature>
<feature type="region of interest" description="Disordered" evidence="1">
    <location>
        <begin position="180"/>
        <end position="208"/>
    </location>
</feature>
<dbReference type="InParanoid" id="A0A3N4LZM3"/>
<reference evidence="3 4" key="1">
    <citation type="journal article" date="2018" name="Nat. Ecol. Evol.">
        <title>Pezizomycetes genomes reveal the molecular basis of ectomycorrhizal truffle lifestyle.</title>
        <authorList>
            <person name="Murat C."/>
            <person name="Payen T."/>
            <person name="Noel B."/>
            <person name="Kuo A."/>
            <person name="Morin E."/>
            <person name="Chen J."/>
            <person name="Kohler A."/>
            <person name="Krizsan K."/>
            <person name="Balestrini R."/>
            <person name="Da Silva C."/>
            <person name="Montanini B."/>
            <person name="Hainaut M."/>
            <person name="Levati E."/>
            <person name="Barry K.W."/>
            <person name="Belfiori B."/>
            <person name="Cichocki N."/>
            <person name="Clum A."/>
            <person name="Dockter R.B."/>
            <person name="Fauchery L."/>
            <person name="Guy J."/>
            <person name="Iotti M."/>
            <person name="Le Tacon F."/>
            <person name="Lindquist E.A."/>
            <person name="Lipzen A."/>
            <person name="Malagnac F."/>
            <person name="Mello A."/>
            <person name="Molinier V."/>
            <person name="Miyauchi S."/>
            <person name="Poulain J."/>
            <person name="Riccioni C."/>
            <person name="Rubini A."/>
            <person name="Sitrit Y."/>
            <person name="Splivallo R."/>
            <person name="Traeger S."/>
            <person name="Wang M."/>
            <person name="Zifcakova L."/>
            <person name="Wipf D."/>
            <person name="Zambonelli A."/>
            <person name="Paolocci F."/>
            <person name="Nowrousian M."/>
            <person name="Ottonello S."/>
            <person name="Baldrian P."/>
            <person name="Spatafora J.W."/>
            <person name="Henrissat B."/>
            <person name="Nagy L.G."/>
            <person name="Aury J.M."/>
            <person name="Wincker P."/>
            <person name="Grigoriev I.V."/>
            <person name="Bonfante P."/>
            <person name="Martin F.M."/>
        </authorList>
    </citation>
    <scope>NUCLEOTIDE SEQUENCE [LARGE SCALE GENOMIC DNA]</scope>
    <source>
        <strain evidence="3 4">ATCC MYA-4762</strain>
    </source>
</reference>
<accession>A0A3N4LZM3</accession>
<dbReference type="EMBL" id="ML121532">
    <property type="protein sequence ID" value="RPB27029.1"/>
    <property type="molecule type" value="Genomic_DNA"/>
</dbReference>
<keyword evidence="4" id="KW-1185">Reference proteome</keyword>
<dbReference type="Proteomes" id="UP000267821">
    <property type="component" value="Unassembled WGS sequence"/>
</dbReference>
<feature type="region of interest" description="Disordered" evidence="1">
    <location>
        <begin position="304"/>
        <end position="324"/>
    </location>
</feature>
<evidence type="ECO:0000313" key="3">
    <source>
        <dbReference type="EMBL" id="RPB27029.1"/>
    </source>
</evidence>
<feature type="signal peptide" evidence="2">
    <location>
        <begin position="1"/>
        <end position="23"/>
    </location>
</feature>
<gene>
    <name evidence="3" type="ORF">L211DRAFT_846586</name>
</gene>